<dbReference type="GO" id="GO:0008237">
    <property type="term" value="F:metallopeptidase activity"/>
    <property type="evidence" value="ECO:0007669"/>
    <property type="project" value="InterPro"/>
</dbReference>
<comment type="caution">
    <text evidence="1">The sequence shown here is derived from an EMBL/GenBank/DDBJ whole genome shotgun (WGS) entry which is preliminary data.</text>
</comment>
<dbReference type="OrthoDB" id="8699919at2"/>
<gene>
    <name evidence="1" type="ORF">LEP1GSC058_1202</name>
</gene>
<protein>
    <submittedName>
        <fullName evidence="1">Uncharacterized protein</fullName>
    </submittedName>
</protein>
<dbReference type="STRING" id="1193011.LEP1GSC058_1202"/>
<dbReference type="RefSeq" id="WP_016547752.1">
    <property type="nucleotide sequence ID" value="NZ_AKWZ02000001.1"/>
</dbReference>
<keyword evidence="2" id="KW-1185">Reference proteome</keyword>
<evidence type="ECO:0000313" key="2">
    <source>
        <dbReference type="Proteomes" id="UP000014540"/>
    </source>
</evidence>
<dbReference type="InterPro" id="IPR024079">
    <property type="entry name" value="MetalloPept_cat_dom_sf"/>
</dbReference>
<proteinExistence type="predicted"/>
<reference evidence="1" key="1">
    <citation type="submission" date="2013-04" db="EMBL/GenBank/DDBJ databases">
        <authorList>
            <person name="Harkins D.M."/>
            <person name="Durkin A.S."/>
            <person name="Selengut J.D."/>
            <person name="Sanka R."/>
            <person name="DePew J."/>
            <person name="Purushe J."/>
            <person name="Ahmed A."/>
            <person name="van der Linden H."/>
            <person name="Goris M.G.A."/>
            <person name="Hartskeerl R.A."/>
            <person name="Vinetz J.M."/>
            <person name="Sutton G.G."/>
            <person name="Nelson W.C."/>
            <person name="Fouts D.E."/>
        </authorList>
    </citation>
    <scope>NUCLEOTIDE SEQUENCE [LARGE SCALE GENOMIC DNA]</scope>
    <source>
        <strain evidence="1">BUT 6</strain>
    </source>
</reference>
<dbReference type="Gene3D" id="3.40.390.10">
    <property type="entry name" value="Collagenase (Catalytic Domain)"/>
    <property type="match status" value="1"/>
</dbReference>
<dbReference type="Proteomes" id="UP000014540">
    <property type="component" value="Unassembled WGS sequence"/>
</dbReference>
<dbReference type="EMBL" id="AKWZ02000001">
    <property type="protein sequence ID" value="EPG76482.1"/>
    <property type="molecule type" value="Genomic_DNA"/>
</dbReference>
<dbReference type="AlphaFoldDB" id="S3W8Y8"/>
<name>S3W8Y8_9LEPT</name>
<evidence type="ECO:0000313" key="1">
    <source>
        <dbReference type="EMBL" id="EPG76482.1"/>
    </source>
</evidence>
<sequence length="345" mass="39517">MSSIKHAVEVCRLLVLLVLVVLGSTCKHESEEINPYMDLFNNSTLTRSEFYKDQVPSWEFRVFPLDVEAKDFVTSLNRIDGFDDIPSSSGSWKIVAEEIKSVKAKLPKSINKLLTEFLFRIYVCENLGGSAVSGFVYRNGRATGGFVILDSQILNKNANDWISYKENSAFKPGNISIKIKIEEENSNTKVNALMYILLHEFGHIISVSSGIGPDFRGKTRKFENLPFYQGIWKSEKKSIYDDSQFRLRPAIKFYSSSLALEENWNSIYPVLETTPFPTLYSATNADDFFAESFVSYVHVIMQKRPWELALFEKGKKIYQTKNGIEKKALEKQRRIIENIINRPNP</sequence>
<accession>S3W8Y8</accession>
<organism evidence="1 2">
    <name type="scientific">Leptospira fainei serovar Hurstbridge str. BUT 6</name>
    <dbReference type="NCBI Taxonomy" id="1193011"/>
    <lineage>
        <taxon>Bacteria</taxon>
        <taxon>Pseudomonadati</taxon>
        <taxon>Spirochaetota</taxon>
        <taxon>Spirochaetia</taxon>
        <taxon>Leptospirales</taxon>
        <taxon>Leptospiraceae</taxon>
        <taxon>Leptospira</taxon>
    </lineage>
</organism>